<dbReference type="Proteomes" id="UP000286268">
    <property type="component" value="Chromosome"/>
</dbReference>
<dbReference type="GO" id="GO:0008237">
    <property type="term" value="F:metallopeptidase activity"/>
    <property type="evidence" value="ECO:0007669"/>
    <property type="project" value="InterPro"/>
</dbReference>
<feature type="domain" description="Metalloprotease TldD/E N-terminal" evidence="2">
    <location>
        <begin position="22"/>
        <end position="86"/>
    </location>
</feature>
<protein>
    <submittedName>
        <fullName evidence="5">TldD/PmbA family protein</fullName>
    </submittedName>
</protein>
<dbReference type="InterPro" id="IPR035068">
    <property type="entry name" value="TldD/PmbA_N"/>
</dbReference>
<comment type="similarity">
    <text evidence="1">Belongs to the peptidase U62 family.</text>
</comment>
<evidence type="ECO:0000313" key="5">
    <source>
        <dbReference type="EMBL" id="QAA30230.1"/>
    </source>
</evidence>
<dbReference type="PANTHER" id="PTHR43421:SF1">
    <property type="entry name" value="METALLOPROTEASE PMBA"/>
    <property type="match status" value="1"/>
</dbReference>
<dbReference type="Pfam" id="PF19289">
    <property type="entry name" value="PmbA_TldD_3rd"/>
    <property type="match status" value="1"/>
</dbReference>
<evidence type="ECO:0000313" key="6">
    <source>
        <dbReference type="Proteomes" id="UP000286268"/>
    </source>
</evidence>
<evidence type="ECO:0000259" key="4">
    <source>
        <dbReference type="Pfam" id="PF19290"/>
    </source>
</evidence>
<dbReference type="InterPro" id="IPR047657">
    <property type="entry name" value="PmbA"/>
</dbReference>
<dbReference type="Gene3D" id="3.30.2290.10">
    <property type="entry name" value="PmbA/TldD superfamily"/>
    <property type="match status" value="1"/>
</dbReference>
<dbReference type="SUPFAM" id="SSF111283">
    <property type="entry name" value="Putative modulator of DNA gyrase, PmbA/TldD"/>
    <property type="match status" value="1"/>
</dbReference>
<dbReference type="InterPro" id="IPR036059">
    <property type="entry name" value="TldD/PmbA_sf"/>
</dbReference>
<name>A0A410DMC5_9CLOT</name>
<dbReference type="InterPro" id="IPR045570">
    <property type="entry name" value="Metalloprtase-TldD/E_cen_dom"/>
</dbReference>
<dbReference type="InterPro" id="IPR045569">
    <property type="entry name" value="Metalloprtase-TldD/E_C"/>
</dbReference>
<reference evidence="5 6" key="1">
    <citation type="submission" date="2018-01" db="EMBL/GenBank/DDBJ databases">
        <title>Genome Sequencing and Assembly of Anaerobacter polyendosporus strain CT4.</title>
        <authorList>
            <person name="Tachaapaikoon C."/>
            <person name="Sutheeworapong S."/>
            <person name="Jenjaroenpun P."/>
            <person name="Wongsurawat T."/>
            <person name="Nookeaw I."/>
            <person name="Cheawchanlertfa P."/>
            <person name="Kosugi A."/>
            <person name="Cheevadhanarak S."/>
            <person name="Ratanakhanokchai K."/>
        </authorList>
    </citation>
    <scope>NUCLEOTIDE SEQUENCE [LARGE SCALE GENOMIC DNA]</scope>
    <source>
        <strain evidence="5 6">CT4</strain>
    </source>
</reference>
<dbReference type="Pfam" id="PF19290">
    <property type="entry name" value="PmbA_TldD_2nd"/>
    <property type="match status" value="1"/>
</dbReference>
<feature type="domain" description="Metalloprotease TldD/E central" evidence="4">
    <location>
        <begin position="113"/>
        <end position="216"/>
    </location>
</feature>
<gene>
    <name evidence="5" type="ORF">C1I91_00175</name>
</gene>
<dbReference type="AlphaFoldDB" id="A0A410DMC5"/>
<organism evidence="5 6">
    <name type="scientific">Clostridium manihotivorum</name>
    <dbReference type="NCBI Taxonomy" id="2320868"/>
    <lineage>
        <taxon>Bacteria</taxon>
        <taxon>Bacillati</taxon>
        <taxon>Bacillota</taxon>
        <taxon>Clostridia</taxon>
        <taxon>Eubacteriales</taxon>
        <taxon>Clostridiaceae</taxon>
        <taxon>Clostridium</taxon>
    </lineage>
</organism>
<dbReference type="GO" id="GO:0006508">
    <property type="term" value="P:proteolysis"/>
    <property type="evidence" value="ECO:0007669"/>
    <property type="project" value="InterPro"/>
</dbReference>
<dbReference type="InterPro" id="IPR002510">
    <property type="entry name" value="Metalloprtase-TldD/E_N"/>
</dbReference>
<dbReference type="Pfam" id="PF01523">
    <property type="entry name" value="PmbA_TldD_1st"/>
    <property type="match status" value="1"/>
</dbReference>
<evidence type="ECO:0000256" key="1">
    <source>
        <dbReference type="ARBA" id="ARBA00005836"/>
    </source>
</evidence>
<dbReference type="KEGG" id="cmah:C1I91_00175"/>
<dbReference type="OrthoDB" id="9803618at2"/>
<evidence type="ECO:0000259" key="2">
    <source>
        <dbReference type="Pfam" id="PF01523"/>
    </source>
</evidence>
<feature type="domain" description="Metalloprotease TldD/E C-terminal" evidence="3">
    <location>
        <begin position="225"/>
        <end position="446"/>
    </location>
</feature>
<sequence>MDIKAFSNLIFKKAEEANFSEYEIYYSSKESLDIKIFDSEVDDYGLSNTSGVSFRGVINGRMGYSYSESLDEASASMMVEKAEENAKLIENEDKDFIYGGASQYEEVHSYSKDIDELTPTEQIDLALALEKKTKGTSDLIEKVAECEVDTSKSEVAIINSKGLDLRHKKTTVLAYVAAVTKDGDGMKDSMSLKIKTSMDQLDLDRIAKETSDNVISKVGSKPIKSGKYKILMSNYMMATILSTFQGVFYADNAQKGLSLLSKKEGEIVASDVVTIVDDPHLDKGPYSTPFDDEGVPTYKKSIIEKGQLKTLLHNLKTSYKDNVKSTGNASKASFSSPVNVSATNLYLEKGIKSFVELIAEVNNGVYITDLQGMHSGANAITGDFSLAANGRVIRGGKLCEAIDQITLAGNFFELLKAIEEVGDDMDFYYSNTASPSVIVKELSIAGL</sequence>
<proteinExistence type="inferred from homology"/>
<dbReference type="GO" id="GO:0005829">
    <property type="term" value="C:cytosol"/>
    <property type="evidence" value="ECO:0007669"/>
    <property type="project" value="TreeGrafter"/>
</dbReference>
<dbReference type="PANTHER" id="PTHR43421">
    <property type="entry name" value="METALLOPROTEASE PMBA"/>
    <property type="match status" value="1"/>
</dbReference>
<dbReference type="EMBL" id="CP025746">
    <property type="protein sequence ID" value="QAA30230.1"/>
    <property type="molecule type" value="Genomic_DNA"/>
</dbReference>
<accession>A0A410DMC5</accession>
<dbReference type="RefSeq" id="WP_128210681.1">
    <property type="nucleotide sequence ID" value="NZ_CP025746.1"/>
</dbReference>
<evidence type="ECO:0000259" key="3">
    <source>
        <dbReference type="Pfam" id="PF19289"/>
    </source>
</evidence>
<keyword evidence="6" id="KW-1185">Reference proteome</keyword>